<accession>A0AAD5N1M5</accession>
<evidence type="ECO:0000313" key="1">
    <source>
        <dbReference type="EMBL" id="KAJ1360021.1"/>
    </source>
</evidence>
<evidence type="ECO:0000313" key="2">
    <source>
        <dbReference type="Proteomes" id="UP001196413"/>
    </source>
</evidence>
<name>A0AAD5N1M5_PARTN</name>
<keyword evidence="2" id="KW-1185">Reference proteome</keyword>
<reference evidence="1" key="1">
    <citation type="submission" date="2021-06" db="EMBL/GenBank/DDBJ databases">
        <title>Parelaphostrongylus tenuis whole genome reference sequence.</title>
        <authorList>
            <person name="Garwood T.J."/>
            <person name="Larsen P.A."/>
            <person name="Fountain-Jones N.M."/>
            <person name="Garbe J.R."/>
            <person name="Macchietto M.G."/>
            <person name="Kania S.A."/>
            <person name="Gerhold R.W."/>
            <person name="Richards J.E."/>
            <person name="Wolf T.M."/>
        </authorList>
    </citation>
    <scope>NUCLEOTIDE SEQUENCE</scope>
    <source>
        <strain evidence="1">MNPRO001-30</strain>
        <tissue evidence="1">Meninges</tissue>
    </source>
</reference>
<protein>
    <submittedName>
        <fullName evidence="1">Uncharacterized protein</fullName>
    </submittedName>
</protein>
<dbReference type="AlphaFoldDB" id="A0AAD5N1M5"/>
<organism evidence="1 2">
    <name type="scientific">Parelaphostrongylus tenuis</name>
    <name type="common">Meningeal worm</name>
    <dbReference type="NCBI Taxonomy" id="148309"/>
    <lineage>
        <taxon>Eukaryota</taxon>
        <taxon>Metazoa</taxon>
        <taxon>Ecdysozoa</taxon>
        <taxon>Nematoda</taxon>
        <taxon>Chromadorea</taxon>
        <taxon>Rhabditida</taxon>
        <taxon>Rhabditina</taxon>
        <taxon>Rhabditomorpha</taxon>
        <taxon>Strongyloidea</taxon>
        <taxon>Metastrongylidae</taxon>
        <taxon>Parelaphostrongylus</taxon>
    </lineage>
</organism>
<proteinExistence type="predicted"/>
<sequence length="133" mass="15060">MSENQSRSILFFQIYVGDQCKEDGRRCFWAGTTTDRTMIHGLSILKKATQLVPVNHIMGGPSSLAMTICAIKVYKDVRIRDVEEVCKCGRSTIARHLIELGYRIIVYRRTPHVPADHDRALCMTLCDSSPMTI</sequence>
<gene>
    <name evidence="1" type="ORF">KIN20_018882</name>
</gene>
<comment type="caution">
    <text evidence="1">The sequence shown here is derived from an EMBL/GenBank/DDBJ whole genome shotgun (WGS) entry which is preliminary data.</text>
</comment>
<dbReference type="EMBL" id="JAHQIW010003759">
    <property type="protein sequence ID" value="KAJ1360021.1"/>
    <property type="molecule type" value="Genomic_DNA"/>
</dbReference>
<dbReference type="Proteomes" id="UP001196413">
    <property type="component" value="Unassembled WGS sequence"/>
</dbReference>